<accession>A0AAV9IJI5</accession>
<dbReference type="Pfam" id="PF17862">
    <property type="entry name" value="AAA_lid_3"/>
    <property type="match status" value="1"/>
</dbReference>
<dbReference type="GO" id="GO:0035494">
    <property type="term" value="P:SNARE complex disassembly"/>
    <property type="evidence" value="ECO:0007669"/>
    <property type="project" value="InterPro"/>
</dbReference>
<evidence type="ECO:0000256" key="4">
    <source>
        <dbReference type="ARBA" id="ARBA00022840"/>
    </source>
</evidence>
<comment type="function">
    <text evidence="6">Required for vesicle-mediated transport. Catalyzes the fusion of transport vesicles within the Golgi cisternae. Is also required for transport from the endoplasmic reticulum to the Golgi stack. Seems to function as a fusion protein required for the delivery of cargo proteins to all compartments of the Golgi stack independent of vesicle origin.</text>
</comment>
<dbReference type="GO" id="GO:0006891">
    <property type="term" value="P:intra-Golgi vesicle-mediated transport"/>
    <property type="evidence" value="ECO:0007669"/>
    <property type="project" value="TreeGrafter"/>
</dbReference>
<dbReference type="EMBL" id="JANCYU010000052">
    <property type="protein sequence ID" value="KAK4527486.1"/>
    <property type="molecule type" value="Genomic_DNA"/>
</dbReference>
<dbReference type="GO" id="GO:0046872">
    <property type="term" value="F:metal ion binding"/>
    <property type="evidence" value="ECO:0007669"/>
    <property type="project" value="UniProtKB-UniRule"/>
</dbReference>
<comment type="catalytic activity">
    <reaction evidence="6">
        <text>ATP + H2O = ADP + phosphate + H(+)</text>
        <dbReference type="Rhea" id="RHEA:13065"/>
        <dbReference type="ChEBI" id="CHEBI:15377"/>
        <dbReference type="ChEBI" id="CHEBI:15378"/>
        <dbReference type="ChEBI" id="CHEBI:30616"/>
        <dbReference type="ChEBI" id="CHEBI:43474"/>
        <dbReference type="ChEBI" id="CHEBI:456216"/>
        <dbReference type="EC" id="3.6.4.6"/>
    </reaction>
</comment>
<dbReference type="GO" id="GO:0005524">
    <property type="term" value="F:ATP binding"/>
    <property type="evidence" value="ECO:0007669"/>
    <property type="project" value="UniProtKB-UniRule"/>
</dbReference>
<evidence type="ECO:0000256" key="5">
    <source>
        <dbReference type="ARBA" id="ARBA00022927"/>
    </source>
</evidence>
<evidence type="ECO:0000256" key="6">
    <source>
        <dbReference type="RuleBase" id="RU367045"/>
    </source>
</evidence>
<dbReference type="PROSITE" id="PS00674">
    <property type="entry name" value="AAA"/>
    <property type="match status" value="1"/>
</dbReference>
<feature type="compositionally biased region" description="Polar residues" evidence="7">
    <location>
        <begin position="797"/>
        <end position="807"/>
    </location>
</feature>
<gene>
    <name evidence="9" type="ORF">GAYE_SCF40G5408</name>
</gene>
<proteinExistence type="inferred from homology"/>
<evidence type="ECO:0000256" key="2">
    <source>
        <dbReference type="ARBA" id="ARBA00022448"/>
    </source>
</evidence>
<dbReference type="AlphaFoldDB" id="A0AAV9IJI5"/>
<name>A0AAV9IJI5_9RHOD</name>
<dbReference type="FunFam" id="3.40.50.300:FF:000166">
    <property type="entry name" value="vesicle-fusing ATPase isoform X1"/>
    <property type="match status" value="1"/>
</dbReference>
<dbReference type="InterPro" id="IPR003960">
    <property type="entry name" value="ATPase_AAA_CS"/>
</dbReference>
<keyword evidence="6" id="KW-0460">Magnesium</keyword>
<dbReference type="InterPro" id="IPR003959">
    <property type="entry name" value="ATPase_AAA_core"/>
</dbReference>
<dbReference type="InterPro" id="IPR029067">
    <property type="entry name" value="CDC48_domain_2-like_sf"/>
</dbReference>
<protein>
    <recommendedName>
        <fullName evidence="6">Vesicle-fusing ATPase</fullName>
        <ecNumber evidence="6">3.6.4.6</ecNumber>
    </recommendedName>
</protein>
<feature type="region of interest" description="Disordered" evidence="7">
    <location>
        <begin position="797"/>
        <end position="817"/>
    </location>
</feature>
<dbReference type="FunFam" id="1.10.8.60:FF:000115">
    <property type="entry name" value="N-ethylmaleimide-sensitive fusion protein, putative"/>
    <property type="match status" value="1"/>
</dbReference>
<dbReference type="SUPFAM" id="SSF50692">
    <property type="entry name" value="ADC-like"/>
    <property type="match status" value="1"/>
</dbReference>
<dbReference type="GO" id="GO:0016887">
    <property type="term" value="F:ATP hydrolysis activity"/>
    <property type="evidence" value="ECO:0007669"/>
    <property type="project" value="InterPro"/>
</dbReference>
<keyword evidence="4 6" id="KW-0067">ATP-binding</keyword>
<evidence type="ECO:0000256" key="7">
    <source>
        <dbReference type="SAM" id="MobiDB-lite"/>
    </source>
</evidence>
<dbReference type="Gene3D" id="3.10.330.10">
    <property type="match status" value="1"/>
</dbReference>
<dbReference type="PANTHER" id="PTHR23078">
    <property type="entry name" value="VESICULAR-FUSION PROTEIN NSF"/>
    <property type="match status" value="1"/>
</dbReference>
<dbReference type="SUPFAM" id="SSF54585">
    <property type="entry name" value="Cdc48 domain 2-like"/>
    <property type="match status" value="1"/>
</dbReference>
<comment type="caution">
    <text evidence="9">The sequence shown here is derived from an EMBL/GenBank/DDBJ whole genome shotgun (WGS) entry which is preliminary data.</text>
</comment>
<dbReference type="InterPro" id="IPR039812">
    <property type="entry name" value="Vesicle-fus_ATPase"/>
</dbReference>
<dbReference type="Pfam" id="PF02933">
    <property type="entry name" value="CDC48_2"/>
    <property type="match status" value="1"/>
</dbReference>
<dbReference type="SUPFAM" id="SSF52540">
    <property type="entry name" value="P-loop containing nucleoside triphosphate hydrolases"/>
    <property type="match status" value="2"/>
</dbReference>
<comment type="subcellular location">
    <subcellularLocation>
        <location evidence="6">Cytoplasm</location>
    </subcellularLocation>
</comment>
<evidence type="ECO:0000256" key="1">
    <source>
        <dbReference type="ARBA" id="ARBA00006914"/>
    </source>
</evidence>
<feature type="domain" description="AAA+ ATPase" evidence="8">
    <location>
        <begin position="577"/>
        <end position="698"/>
    </location>
</feature>
<dbReference type="SMART" id="SM00382">
    <property type="entry name" value="AAA"/>
    <property type="match status" value="2"/>
</dbReference>
<dbReference type="EC" id="3.6.4.6" evidence="6"/>
<keyword evidence="6" id="KW-0378">Hydrolase</keyword>
<dbReference type="GO" id="GO:0005795">
    <property type="term" value="C:Golgi stack"/>
    <property type="evidence" value="ECO:0007669"/>
    <property type="project" value="TreeGrafter"/>
</dbReference>
<dbReference type="InterPro" id="IPR009010">
    <property type="entry name" value="Asp_de-COase-like_dom_sf"/>
</dbReference>
<keyword evidence="2 6" id="KW-0813">Transport</keyword>
<dbReference type="Pfam" id="PF00004">
    <property type="entry name" value="AAA"/>
    <property type="match status" value="2"/>
</dbReference>
<keyword evidence="6" id="KW-0931">ER-Golgi transport</keyword>
<dbReference type="Gene3D" id="2.40.40.20">
    <property type="match status" value="1"/>
</dbReference>
<reference evidence="9 10" key="1">
    <citation type="submission" date="2022-07" db="EMBL/GenBank/DDBJ databases">
        <title>Genome-wide signatures of adaptation to extreme environments.</title>
        <authorList>
            <person name="Cho C.H."/>
            <person name="Yoon H.S."/>
        </authorList>
    </citation>
    <scope>NUCLEOTIDE SEQUENCE [LARGE SCALE GENOMIC DNA]</scope>
    <source>
        <strain evidence="9 10">108.79 E11</strain>
    </source>
</reference>
<dbReference type="InterPro" id="IPR041569">
    <property type="entry name" value="AAA_lid_3"/>
</dbReference>
<keyword evidence="10" id="KW-1185">Reference proteome</keyword>
<dbReference type="InterPro" id="IPR004201">
    <property type="entry name" value="Cdc48_dom2"/>
</dbReference>
<dbReference type="Gene3D" id="3.40.50.300">
    <property type="entry name" value="P-loop containing nucleotide triphosphate hydrolases"/>
    <property type="match status" value="2"/>
</dbReference>
<keyword evidence="6" id="KW-0963">Cytoplasm</keyword>
<comment type="cofactor">
    <cofactor evidence="6">
        <name>Mg(2+)</name>
        <dbReference type="ChEBI" id="CHEBI:18420"/>
    </cofactor>
    <text evidence="6">Binds 1 Mg(2+) ion per subunit.</text>
</comment>
<dbReference type="InterPro" id="IPR027417">
    <property type="entry name" value="P-loop_NTPase"/>
</dbReference>
<dbReference type="Proteomes" id="UP001300502">
    <property type="component" value="Unassembled WGS sequence"/>
</dbReference>
<sequence length="833" mass="92345">MTSWLSSSLVGGGGGLSLTVVSCPSQDLAKTNRVFLSPKDFEWLYKHYPQSFESVQVQRPWTETLQANGIENTVTHSYCCLVDLNGAYCYLASEEPSIAPGSIGLNSIQRRENQLALGDTVKVNPRKAFEFAHVVSATIEVDLVSKTKASYLEQVQAEELSTQVLKRFTGQVLSTGQSVVLDYFGVSLLLKVNNLQVLEPEKLRNGPKEPTQEALIPEESSIGLVTADSTFVFSKAAGSSLRIIGGDKRPKDIFKADFNFEKMGIGGLDKEFSDIFRRAFASRVFPPSVIKKLGIQHVKGMLLYGPPGTGKTLIARQIGKMLNGKEPKVVNGPEILNKYVGQSEENIRNLFKEAEAEYRERGDDSELHIIIFDEIDAICKHRGNVRDGTGVHDTVVNQLLSKIDGVNALNNILVIGMTNRKDMIDEALLRPGRLEVHVEISLPDERGRLQILHIHTSEMRKNGKLAADVSLEELASRTKNFSGAEIEGLCKSAAAYALHRHIDLNNLRKQVNPDDIVVTMEDFENALLEIEPAFGMPKEHFERCLFGGFYIFGERIPHLVRAGDLFCEQIRTSERTTLFSVLIQGQPGTGKTALASKIAVESDFPFVRMISPEEYVGFSEPAKCNAIAKVFDDAHKSPLSCIVIDNIERLIEFAPIGPRFSNTILQTLLVLIKQVPPKGRRLLILATSSMPQVMESLDVRSAFHSVLTTSYLQREEIVLLLKGHLQDATPAQLYASEPQRQKNRQRRSLFLQQFTGSTSVFGSDSELESAADVLTTQGIGIKKFLMVMEMMIKSSQHENSPSYVEQQSSSSSSAHPRHLLALDKLNDVLKDVS</sequence>
<dbReference type="Gene3D" id="1.10.8.60">
    <property type="match status" value="1"/>
</dbReference>
<evidence type="ECO:0000313" key="9">
    <source>
        <dbReference type="EMBL" id="KAK4527486.1"/>
    </source>
</evidence>
<evidence type="ECO:0000313" key="10">
    <source>
        <dbReference type="Proteomes" id="UP001300502"/>
    </source>
</evidence>
<dbReference type="InterPro" id="IPR003593">
    <property type="entry name" value="AAA+_ATPase"/>
</dbReference>
<dbReference type="CDD" id="cd00009">
    <property type="entry name" value="AAA"/>
    <property type="match status" value="1"/>
</dbReference>
<comment type="similarity">
    <text evidence="1 6">Belongs to the AAA ATPase family.</text>
</comment>
<evidence type="ECO:0000259" key="8">
    <source>
        <dbReference type="SMART" id="SM00382"/>
    </source>
</evidence>
<feature type="domain" description="AAA+ ATPase" evidence="8">
    <location>
        <begin position="297"/>
        <end position="444"/>
    </location>
</feature>
<evidence type="ECO:0000256" key="3">
    <source>
        <dbReference type="ARBA" id="ARBA00022741"/>
    </source>
</evidence>
<dbReference type="GO" id="GO:0043001">
    <property type="term" value="P:Golgi to plasma membrane protein transport"/>
    <property type="evidence" value="ECO:0007669"/>
    <property type="project" value="TreeGrafter"/>
</dbReference>
<dbReference type="FunFam" id="3.40.50.300:FF:000187">
    <property type="entry name" value="Vesicular-fusion ATPase SEC18"/>
    <property type="match status" value="1"/>
</dbReference>
<dbReference type="CDD" id="cd19504">
    <property type="entry name" value="RecA-like_NSF-SEC18_r1-like"/>
    <property type="match status" value="1"/>
</dbReference>
<dbReference type="PANTHER" id="PTHR23078:SF3">
    <property type="entry name" value="VESICLE-FUSING ATPASE"/>
    <property type="match status" value="1"/>
</dbReference>
<keyword evidence="5 6" id="KW-0653">Protein transport</keyword>
<organism evidence="9 10">
    <name type="scientific">Galdieria yellowstonensis</name>
    <dbReference type="NCBI Taxonomy" id="3028027"/>
    <lineage>
        <taxon>Eukaryota</taxon>
        <taxon>Rhodophyta</taxon>
        <taxon>Bangiophyceae</taxon>
        <taxon>Galdieriales</taxon>
        <taxon>Galdieriaceae</taxon>
        <taxon>Galdieria</taxon>
    </lineage>
</organism>
<keyword evidence="6" id="KW-0479">Metal-binding</keyword>
<keyword evidence="3 6" id="KW-0547">Nucleotide-binding</keyword>